<keyword evidence="6 10" id="KW-0653">Protein transport</keyword>
<evidence type="ECO:0000256" key="5">
    <source>
        <dbReference type="ARBA" id="ARBA00022892"/>
    </source>
</evidence>
<evidence type="ECO:0000259" key="14">
    <source>
        <dbReference type="Pfam" id="PF07718"/>
    </source>
</evidence>
<dbReference type="STRING" id="914234.M2RUP4"/>
<gene>
    <name evidence="16" type="ORF">CERSUDRAFT_110725</name>
</gene>
<dbReference type="GO" id="GO:0006888">
    <property type="term" value="P:endoplasmic reticulum to Golgi vesicle-mediated transport"/>
    <property type="evidence" value="ECO:0007669"/>
    <property type="project" value="TreeGrafter"/>
</dbReference>
<evidence type="ECO:0000256" key="8">
    <source>
        <dbReference type="ARBA" id="ARBA00023136"/>
    </source>
</evidence>
<sequence>MASADAPCHTIVYEDSSESPSTSDLRTALQKGSDEVKIDTLRKIIVSTINGNPQPQLLMPIIQYVMPSRNKQLKKLLHFYWEVCPKYDDNGKLKQEMILVVNAIRNDLQHPNEYIRGATLRFLQKISKDAELLEPLIPTCRACLEHRHSYVRKNAVFAVYTIYREFEHLIPDAPELIQTFLAAESDATCKRNAFVFLANCAMPKAVEYILQVFEQIPTMDELLQMAIIEVIRSDCKRDTAHRARYIHLISELLNASSHAVKYEAATTLTSLTQNPAAVKAAASCYINLVLKESDNNVKLIVLDRIDTLRSKHGHIMDPLIMDILQVLSSADLEVRRKAIGIVLSLTTSRNVEEVVLFLKKQLQKTQDQEFEKAPEYRQLLIQSIHVCAVKFSEVAGSVVHALMDFLGDSNNPSALDVVAFVREVVEKFPPLRRTICEKLIQTLREIKSGKVYRGILWILGEYAEDIPEIQDTFRELRKVLGEIPILASEQRLLEETNAEDEANDGQPKTESSKPRVLADGTYATETAFTSMSNARLEAVKAAAKPPLRTLILGGDFFTGSVLASALTKLVLRFSELSSDAKRANGLRAEAMLIMASIIRVGQSSFVTVPIDEDSNERIMNCIETLSELQTKPVVHDIFLKDTKAAYSKMVTAQEKKAAEKKELEKAETKIVQVDDLLTFRQFSKKSADNVLDDAEDVGRATGSGEVHEDFLSNLSRISQLTGFSDPIYAEAYVKVHGFDIMLDVLLVNQTADTLQNLCLDFATLGDLKLVERPSVYTIAPHSFQSIKATIKVSSTETGVIFGSILWEGPGMAEQCVILSDIHIDIMDYIKPAYCTEAQFRSMWTEFEWENRVNVTTTISDPREYLQHVMSATNMSCLTPEGAVSGDCDFLSANMYARSLFGEDALANLSVERTEEGNITGHVRIRSKTQGIALSLGDRITMAQKDSKPPA</sequence>
<keyword evidence="11" id="KW-0175">Coiled coil</keyword>
<dbReference type="GO" id="GO:0006886">
    <property type="term" value="P:intracellular protein transport"/>
    <property type="evidence" value="ECO:0007669"/>
    <property type="project" value="InterPro"/>
</dbReference>
<keyword evidence="2 10" id="KW-0813">Transport</keyword>
<evidence type="ECO:0000256" key="7">
    <source>
        <dbReference type="ARBA" id="ARBA00023034"/>
    </source>
</evidence>
<dbReference type="GO" id="GO:0005198">
    <property type="term" value="F:structural molecule activity"/>
    <property type="evidence" value="ECO:0007669"/>
    <property type="project" value="InterPro"/>
</dbReference>
<dbReference type="GO" id="GO:0006891">
    <property type="term" value="P:intra-Golgi vesicle-mediated transport"/>
    <property type="evidence" value="ECO:0007669"/>
    <property type="project" value="TreeGrafter"/>
</dbReference>
<dbReference type="Pfam" id="PF14806">
    <property type="entry name" value="Coatomer_b_Cpla"/>
    <property type="match status" value="1"/>
</dbReference>
<organism evidence="16 17">
    <name type="scientific">Ceriporiopsis subvermispora (strain B)</name>
    <name type="common">White-rot fungus</name>
    <name type="synonym">Gelatoporia subvermispora</name>
    <dbReference type="NCBI Taxonomy" id="914234"/>
    <lineage>
        <taxon>Eukaryota</taxon>
        <taxon>Fungi</taxon>
        <taxon>Dikarya</taxon>
        <taxon>Basidiomycota</taxon>
        <taxon>Agaricomycotina</taxon>
        <taxon>Agaricomycetes</taxon>
        <taxon>Polyporales</taxon>
        <taxon>Gelatoporiaceae</taxon>
        <taxon>Gelatoporia</taxon>
    </lineage>
</organism>
<keyword evidence="7 10" id="KW-0333">Golgi apparatus</keyword>
<evidence type="ECO:0000313" key="16">
    <source>
        <dbReference type="EMBL" id="EMD42182.1"/>
    </source>
</evidence>
<evidence type="ECO:0000259" key="13">
    <source>
        <dbReference type="Pfam" id="PF01602"/>
    </source>
</evidence>
<evidence type="ECO:0000256" key="10">
    <source>
        <dbReference type="PIRNR" id="PIRNR005727"/>
    </source>
</evidence>
<comment type="function">
    <text evidence="10">The coatomer is a cytosolic protein complex that binds to dilysine motifs and reversibly associates with Golgi non-clathrin-coated vesicles, which further mediate biosynthetic protein transport from the ER, via the Golgi up to the trans Golgi network. Coatomer complex is required for budding from Golgi membranes, and is essential for the retrograde Golgi-to-ER transport of dilysine-tagged proteins.</text>
</comment>
<evidence type="ECO:0000256" key="9">
    <source>
        <dbReference type="ARBA" id="ARBA00023329"/>
    </source>
</evidence>
<protein>
    <recommendedName>
        <fullName evidence="10">Coatomer subunit beta</fullName>
    </recommendedName>
    <alternativeName>
        <fullName evidence="10">Beta-coat protein</fullName>
    </alternativeName>
</protein>
<dbReference type="EMBL" id="KB445791">
    <property type="protein sequence ID" value="EMD42182.1"/>
    <property type="molecule type" value="Genomic_DNA"/>
</dbReference>
<evidence type="ECO:0000256" key="3">
    <source>
        <dbReference type="ARBA" id="ARBA00022490"/>
    </source>
</evidence>
<evidence type="ECO:0000256" key="6">
    <source>
        <dbReference type="ARBA" id="ARBA00022927"/>
    </source>
</evidence>
<evidence type="ECO:0000259" key="15">
    <source>
        <dbReference type="Pfam" id="PF14806"/>
    </source>
</evidence>
<name>M2RUP4_CERS8</name>
<feature type="coiled-coil region" evidence="11">
    <location>
        <begin position="649"/>
        <end position="676"/>
    </location>
</feature>
<dbReference type="FunFam" id="1.25.10.10:FF:000451">
    <property type="entry name" value="Coatomer subunit beta"/>
    <property type="match status" value="1"/>
</dbReference>
<dbReference type="InterPro" id="IPR011989">
    <property type="entry name" value="ARM-like"/>
</dbReference>
<keyword evidence="3 10" id="KW-0963">Cytoplasm</keyword>
<dbReference type="Pfam" id="PF01602">
    <property type="entry name" value="Adaptin_N"/>
    <property type="match status" value="1"/>
</dbReference>
<feature type="domain" description="Coatomer beta subunit C-terminal" evidence="14">
    <location>
        <begin position="673"/>
        <end position="807"/>
    </location>
</feature>
<feature type="domain" description="Coatomer beta subunit appendage platform" evidence="15">
    <location>
        <begin position="813"/>
        <end position="939"/>
    </location>
</feature>
<dbReference type="PANTHER" id="PTHR10635">
    <property type="entry name" value="COATOMER SUBUNIT BETA"/>
    <property type="match status" value="1"/>
</dbReference>
<evidence type="ECO:0000256" key="4">
    <source>
        <dbReference type="ARBA" id="ARBA00022737"/>
    </source>
</evidence>
<proteinExistence type="predicted"/>
<keyword evidence="17" id="KW-1185">Reference proteome</keyword>
<reference evidence="16 17" key="1">
    <citation type="journal article" date="2012" name="Proc. Natl. Acad. Sci. U.S.A.">
        <title>Comparative genomics of Ceriporiopsis subvermispora and Phanerochaete chrysosporium provide insight into selective ligninolysis.</title>
        <authorList>
            <person name="Fernandez-Fueyo E."/>
            <person name="Ruiz-Duenas F.J."/>
            <person name="Ferreira P."/>
            <person name="Floudas D."/>
            <person name="Hibbett D.S."/>
            <person name="Canessa P."/>
            <person name="Larrondo L.F."/>
            <person name="James T.Y."/>
            <person name="Seelenfreund D."/>
            <person name="Lobos S."/>
            <person name="Polanco R."/>
            <person name="Tello M."/>
            <person name="Honda Y."/>
            <person name="Watanabe T."/>
            <person name="Watanabe T."/>
            <person name="Ryu J.S."/>
            <person name="Kubicek C.P."/>
            <person name="Schmoll M."/>
            <person name="Gaskell J."/>
            <person name="Hammel K.E."/>
            <person name="St John F.J."/>
            <person name="Vanden Wymelenberg A."/>
            <person name="Sabat G."/>
            <person name="Splinter BonDurant S."/>
            <person name="Syed K."/>
            <person name="Yadav J.S."/>
            <person name="Doddapaneni H."/>
            <person name="Subramanian V."/>
            <person name="Lavin J.L."/>
            <person name="Oguiza J.A."/>
            <person name="Perez G."/>
            <person name="Pisabarro A.G."/>
            <person name="Ramirez L."/>
            <person name="Santoyo F."/>
            <person name="Master E."/>
            <person name="Coutinho P.M."/>
            <person name="Henrissat B."/>
            <person name="Lombard V."/>
            <person name="Magnuson J.K."/>
            <person name="Kuees U."/>
            <person name="Hori C."/>
            <person name="Igarashi K."/>
            <person name="Samejima M."/>
            <person name="Held B.W."/>
            <person name="Barry K.W."/>
            <person name="LaButti K.M."/>
            <person name="Lapidus A."/>
            <person name="Lindquist E.A."/>
            <person name="Lucas S.M."/>
            <person name="Riley R."/>
            <person name="Salamov A.A."/>
            <person name="Hoffmeister D."/>
            <person name="Schwenk D."/>
            <person name="Hadar Y."/>
            <person name="Yarden O."/>
            <person name="de Vries R.P."/>
            <person name="Wiebenga A."/>
            <person name="Stenlid J."/>
            <person name="Eastwood D."/>
            <person name="Grigoriev I.V."/>
            <person name="Berka R.M."/>
            <person name="Blanchette R.A."/>
            <person name="Kersten P."/>
            <person name="Martinez A.T."/>
            <person name="Vicuna R."/>
            <person name="Cullen D."/>
        </authorList>
    </citation>
    <scope>NUCLEOTIDE SEQUENCE [LARGE SCALE GENOMIC DNA]</scope>
    <source>
        <strain evidence="16 17">B</strain>
    </source>
</reference>
<dbReference type="InterPro" id="IPR016460">
    <property type="entry name" value="COPB1"/>
</dbReference>
<evidence type="ECO:0000256" key="12">
    <source>
        <dbReference type="SAM" id="MobiDB-lite"/>
    </source>
</evidence>
<dbReference type="Proteomes" id="UP000016930">
    <property type="component" value="Unassembled WGS sequence"/>
</dbReference>
<dbReference type="GO" id="GO:0000139">
    <property type="term" value="C:Golgi membrane"/>
    <property type="evidence" value="ECO:0007669"/>
    <property type="project" value="UniProtKB-SubCell"/>
</dbReference>
<dbReference type="InterPro" id="IPR029446">
    <property type="entry name" value="COPB1_appendage_platform_dom"/>
</dbReference>
<dbReference type="Pfam" id="PF07718">
    <property type="entry name" value="Coatamer_beta_C"/>
    <property type="match status" value="1"/>
</dbReference>
<keyword evidence="9 10" id="KW-0968">Cytoplasmic vesicle</keyword>
<keyword evidence="8 10" id="KW-0472">Membrane</keyword>
<keyword evidence="4" id="KW-0677">Repeat</keyword>
<feature type="domain" description="Clathrin/coatomer adaptor adaptin-like N-terminal" evidence="13">
    <location>
        <begin position="19"/>
        <end position="523"/>
    </location>
</feature>
<evidence type="ECO:0000313" key="17">
    <source>
        <dbReference type="Proteomes" id="UP000016930"/>
    </source>
</evidence>
<evidence type="ECO:0000256" key="1">
    <source>
        <dbReference type="ARBA" id="ARBA00004255"/>
    </source>
</evidence>
<dbReference type="SUPFAM" id="SSF48371">
    <property type="entry name" value="ARM repeat"/>
    <property type="match status" value="1"/>
</dbReference>
<comment type="subcellular location">
    <subcellularLocation>
        <location evidence="10">Cytoplasm</location>
    </subcellularLocation>
    <subcellularLocation>
        <location evidence="1 10">Golgi apparatus membrane</location>
        <topology evidence="1 10">Peripheral membrane protein</topology>
        <orientation evidence="1 10">Cytoplasmic side</orientation>
    </subcellularLocation>
    <subcellularLocation>
        <location evidence="10">Cytoplasmic vesicle</location>
        <location evidence="10">COPI-coated vesicle membrane</location>
        <topology evidence="10">Peripheral membrane protein</topology>
        <orientation evidence="10">Cytoplasmic side</orientation>
    </subcellularLocation>
</comment>
<dbReference type="InterPro" id="IPR016024">
    <property type="entry name" value="ARM-type_fold"/>
</dbReference>
<evidence type="ECO:0000256" key="11">
    <source>
        <dbReference type="SAM" id="Coils"/>
    </source>
</evidence>
<dbReference type="AlphaFoldDB" id="M2RUP4"/>
<feature type="region of interest" description="Disordered" evidence="12">
    <location>
        <begin position="494"/>
        <end position="516"/>
    </location>
</feature>
<comment type="subunit">
    <text evidence="10">Oligomeric complex that consists of at least the alpha, beta, beta', gamma, delta, epsilon and zeta subunits.</text>
</comment>
<dbReference type="PANTHER" id="PTHR10635:SF0">
    <property type="entry name" value="COATOMER SUBUNIT BETA"/>
    <property type="match status" value="1"/>
</dbReference>
<dbReference type="InterPro" id="IPR002553">
    <property type="entry name" value="Clathrin/coatomer_adapt-like_N"/>
</dbReference>
<dbReference type="InterPro" id="IPR011710">
    <property type="entry name" value="Coatomer_bsu_C"/>
</dbReference>
<accession>M2RUP4</accession>
<dbReference type="GO" id="GO:0030126">
    <property type="term" value="C:COPI vesicle coat"/>
    <property type="evidence" value="ECO:0007669"/>
    <property type="project" value="InterPro"/>
</dbReference>
<dbReference type="PIRSF" id="PIRSF005727">
    <property type="entry name" value="Coatomer_beta_subunit"/>
    <property type="match status" value="1"/>
</dbReference>
<dbReference type="HOGENOM" id="CLU_006949_0_0_1"/>
<evidence type="ECO:0000256" key="2">
    <source>
        <dbReference type="ARBA" id="ARBA00022448"/>
    </source>
</evidence>
<dbReference type="Gene3D" id="1.25.10.10">
    <property type="entry name" value="Leucine-rich Repeat Variant"/>
    <property type="match status" value="1"/>
</dbReference>
<keyword evidence="5 10" id="KW-0931">ER-Golgi transport</keyword>
<dbReference type="OrthoDB" id="10261439at2759"/>